<keyword evidence="3" id="KW-1185">Reference proteome</keyword>
<comment type="caution">
    <text evidence="2">The sequence shown here is derived from an EMBL/GenBank/DDBJ whole genome shotgun (WGS) entry which is preliminary data.</text>
</comment>
<feature type="region of interest" description="Disordered" evidence="1">
    <location>
        <begin position="1"/>
        <end position="28"/>
    </location>
</feature>
<proteinExistence type="predicted"/>
<name>A0A939BUD4_9ACTN</name>
<organism evidence="2 3">
    <name type="scientific">Nocardioides faecalis</name>
    <dbReference type="NCBI Taxonomy" id="2803858"/>
    <lineage>
        <taxon>Bacteria</taxon>
        <taxon>Bacillati</taxon>
        <taxon>Actinomycetota</taxon>
        <taxon>Actinomycetes</taxon>
        <taxon>Propionibacteriales</taxon>
        <taxon>Nocardioidaceae</taxon>
        <taxon>Nocardioides</taxon>
    </lineage>
</organism>
<accession>A0A939BUD4</accession>
<protein>
    <submittedName>
        <fullName evidence="2">Uncharacterized protein</fullName>
    </submittedName>
</protein>
<evidence type="ECO:0000313" key="3">
    <source>
        <dbReference type="Proteomes" id="UP000663791"/>
    </source>
</evidence>
<dbReference type="RefSeq" id="WP_205292878.1">
    <property type="nucleotide sequence ID" value="NZ_CP074406.1"/>
</dbReference>
<dbReference type="AlphaFoldDB" id="A0A939BUD4"/>
<evidence type="ECO:0000256" key="1">
    <source>
        <dbReference type="SAM" id="MobiDB-lite"/>
    </source>
</evidence>
<feature type="compositionally biased region" description="Basic residues" evidence="1">
    <location>
        <begin position="7"/>
        <end position="22"/>
    </location>
</feature>
<evidence type="ECO:0000313" key="2">
    <source>
        <dbReference type="EMBL" id="MBM9461559.1"/>
    </source>
</evidence>
<sequence>MNTNLHRAAHRAAPRAAHRAAHHAAPGSPARRVAALAVAVGLALSACSATGTADSPDSDRAKQLAKELNDNLRDVDLPTVNEESARALYGTDGGVSCENADELQQQLSLAQFGNNALHLRRVVLDPSVIAYDVAVIKTYCPDRAEDLQKLFDKLDTEETVPSRSASPGE</sequence>
<reference evidence="2" key="1">
    <citation type="submission" date="2021-01" db="EMBL/GenBank/DDBJ databases">
        <title>Novel species in genus Nocardioides.</title>
        <authorList>
            <person name="Zhang G."/>
        </authorList>
    </citation>
    <scope>NUCLEOTIDE SEQUENCE</scope>
    <source>
        <strain evidence="2">Zg-536</strain>
    </source>
</reference>
<dbReference type="EMBL" id="JAERTX010000019">
    <property type="protein sequence ID" value="MBM9461559.1"/>
    <property type="molecule type" value="Genomic_DNA"/>
</dbReference>
<dbReference type="Proteomes" id="UP000663791">
    <property type="component" value="Unassembled WGS sequence"/>
</dbReference>
<gene>
    <name evidence="2" type="ORF">JK386_16785</name>
</gene>